<feature type="domain" description="pPIWI-RE RNaseH" evidence="1">
    <location>
        <begin position="7"/>
        <end position="46"/>
    </location>
</feature>
<comment type="caution">
    <text evidence="2">The sequence shown here is derived from an EMBL/GenBank/DDBJ whole genome shotgun (WGS) entry which is preliminary data.</text>
</comment>
<dbReference type="Pfam" id="PF13032">
    <property type="entry name" value="RNaseH_pPIWI_RE"/>
    <property type="match status" value="1"/>
</dbReference>
<dbReference type="Proteomes" id="UP000679950">
    <property type="component" value="Unassembled WGS sequence"/>
</dbReference>
<evidence type="ECO:0000259" key="1">
    <source>
        <dbReference type="Pfam" id="PF13032"/>
    </source>
</evidence>
<sequence>MGATELEEHEQLANLVYQMRRLNIAYDAHTIFPYPLHIVNSLRKYMTFLNSEFESTKFDETVILGDSEKIELALH</sequence>
<dbReference type="EMBL" id="BORB01000074">
    <property type="protein sequence ID" value="GIN59949.1"/>
    <property type="molecule type" value="Genomic_DNA"/>
</dbReference>
<accession>A0ABQ4KS13</accession>
<protein>
    <recommendedName>
        <fullName evidence="1">pPIWI-RE RNaseH domain-containing protein</fullName>
    </recommendedName>
</protein>
<evidence type="ECO:0000313" key="2">
    <source>
        <dbReference type="EMBL" id="GIN59949.1"/>
    </source>
</evidence>
<dbReference type="InterPro" id="IPR024996">
    <property type="entry name" value="RNaseH_pPIWI_RE"/>
</dbReference>
<organism evidence="2 3">
    <name type="scientific">Lederbergia ruris</name>
    <dbReference type="NCBI Taxonomy" id="217495"/>
    <lineage>
        <taxon>Bacteria</taxon>
        <taxon>Bacillati</taxon>
        <taxon>Bacillota</taxon>
        <taxon>Bacilli</taxon>
        <taxon>Bacillales</taxon>
        <taxon>Bacillaceae</taxon>
        <taxon>Lederbergia</taxon>
    </lineage>
</organism>
<keyword evidence="3" id="KW-1185">Reference proteome</keyword>
<proteinExistence type="predicted"/>
<gene>
    <name evidence="2" type="ORF">J8TS2_42680</name>
</gene>
<name>A0ABQ4KS13_9BACI</name>
<evidence type="ECO:0000313" key="3">
    <source>
        <dbReference type="Proteomes" id="UP000679950"/>
    </source>
</evidence>
<reference evidence="2 3" key="1">
    <citation type="submission" date="2021-03" db="EMBL/GenBank/DDBJ databases">
        <title>Antimicrobial resistance genes in bacteria isolated from Japanese honey, and their potential for conferring macrolide and lincosamide resistance in the American foulbrood pathogen Paenibacillus larvae.</title>
        <authorList>
            <person name="Okamoto M."/>
            <person name="Kumagai M."/>
            <person name="Kanamori H."/>
            <person name="Takamatsu D."/>
        </authorList>
    </citation>
    <scope>NUCLEOTIDE SEQUENCE [LARGE SCALE GENOMIC DNA]</scope>
    <source>
        <strain evidence="2 3">J8TS2</strain>
    </source>
</reference>